<dbReference type="Pfam" id="PF00464">
    <property type="entry name" value="SHMT"/>
    <property type="match status" value="1"/>
</dbReference>
<dbReference type="GO" id="GO:0005829">
    <property type="term" value="C:cytosol"/>
    <property type="evidence" value="ECO:0007669"/>
    <property type="project" value="TreeGrafter"/>
</dbReference>
<dbReference type="GO" id="GO:0004372">
    <property type="term" value="F:glycine hydroxymethyltransferase activity"/>
    <property type="evidence" value="ECO:0007669"/>
    <property type="project" value="UniProtKB-UniRule"/>
</dbReference>
<keyword evidence="8 11" id="KW-0028">Amino-acid biosynthesis</keyword>
<comment type="subunit">
    <text evidence="5 11">Homodimer.</text>
</comment>
<evidence type="ECO:0000256" key="12">
    <source>
        <dbReference type="PIRSR" id="PIRSR000412-50"/>
    </source>
</evidence>
<accession>A0A372DM18</accession>
<sequence length="422" mass="45589">MYPRDARIEGFDPELAQAIADERRRQEDHVELIASENYASPRVLEAQGSVLTNKYAEGYPGKRYYGGCEYVDVAERLALERVKRLFGADYANVQPHSGSQANQAVYLALLQPGDTILGMSLAHGGHLTHGAKVNISGKLFHAVQYGVNDQGLIDYDEVERLALEHKPKMVVAGFSAYSQVIDWARFRAIADKIGAYLFVDMAHVAGLVAAGAYPSPLPHAHVVTSTTHKTLRGPRGGLIVASRAAMGAAAEEIEKKLQSIVFPGIQGGPLMHVIAAKAVAFKEALEPEFTAYQQQVVKNAQAMAETMIARGYKVVSGGTQNHLMLVDLIGKPLTGKDAEAALGRAHITVNKNAVPNDPQKPFVTSGLRIGTPAVTTRGYKEPDCVALANWICDVLDHPNDDNVIAGVRDNVTKQCAQFPVYG</sequence>
<evidence type="ECO:0000256" key="10">
    <source>
        <dbReference type="ARBA" id="ARBA00022898"/>
    </source>
</evidence>
<name>A0A372DM18_9GAMM</name>
<evidence type="ECO:0000259" key="13">
    <source>
        <dbReference type="Pfam" id="PF00464"/>
    </source>
</evidence>
<dbReference type="PIRSF" id="PIRSF000412">
    <property type="entry name" value="SHMT"/>
    <property type="match status" value="1"/>
</dbReference>
<dbReference type="GO" id="GO:0032259">
    <property type="term" value="P:methylation"/>
    <property type="evidence" value="ECO:0007669"/>
    <property type="project" value="UniProtKB-KW"/>
</dbReference>
<comment type="caution">
    <text evidence="14">The sequence shown here is derived from an EMBL/GenBank/DDBJ whole genome shotgun (WGS) entry which is preliminary data.</text>
</comment>
<dbReference type="InterPro" id="IPR015424">
    <property type="entry name" value="PyrdxlP-dep_Trfase"/>
</dbReference>
<dbReference type="CDD" id="cd00378">
    <property type="entry name" value="SHMT"/>
    <property type="match status" value="1"/>
</dbReference>
<feature type="binding site" evidence="11">
    <location>
        <begin position="125"/>
        <end position="127"/>
    </location>
    <ligand>
        <name>(6S)-5,6,7,8-tetrahydrofolate</name>
        <dbReference type="ChEBI" id="CHEBI:57453"/>
    </ligand>
</feature>
<feature type="modified residue" description="N6-(pyridoxal phosphate)lysine" evidence="11 12">
    <location>
        <position position="229"/>
    </location>
</feature>
<proteinExistence type="inferred from homology"/>
<feature type="binding site" evidence="11">
    <location>
        <position position="121"/>
    </location>
    <ligand>
        <name>(6S)-5,6,7,8-tetrahydrofolate</name>
        <dbReference type="ChEBI" id="CHEBI:57453"/>
    </ligand>
</feature>
<dbReference type="Gene3D" id="3.40.640.10">
    <property type="entry name" value="Type I PLP-dependent aspartate aminotransferase-like (Major domain)"/>
    <property type="match status" value="1"/>
</dbReference>
<gene>
    <name evidence="11" type="primary">glyA</name>
    <name evidence="14" type="ORF">D0Y53_07355</name>
</gene>
<dbReference type="Gene3D" id="3.90.1150.10">
    <property type="entry name" value="Aspartate Aminotransferase, domain 1"/>
    <property type="match status" value="1"/>
</dbReference>
<dbReference type="EC" id="2.1.2.1" evidence="11"/>
<keyword evidence="7 11" id="KW-0554">One-carbon metabolism</keyword>
<dbReference type="InterPro" id="IPR049943">
    <property type="entry name" value="Ser_HO-MeTrfase-like"/>
</dbReference>
<dbReference type="InterPro" id="IPR015421">
    <property type="entry name" value="PyrdxlP-dep_Trfase_major"/>
</dbReference>
<comment type="similarity">
    <text evidence="4 11">Belongs to the SHMT family.</text>
</comment>
<feature type="binding site" evidence="11">
    <location>
        <position position="251"/>
    </location>
    <ligand>
        <name>(6S)-5,6,7,8-tetrahydrofolate</name>
        <dbReference type="ChEBI" id="CHEBI:57453"/>
    </ligand>
</feature>
<evidence type="ECO:0000256" key="3">
    <source>
        <dbReference type="ARBA" id="ARBA00004496"/>
    </source>
</evidence>
<comment type="pathway">
    <text evidence="11">Amino-acid biosynthesis; glycine biosynthesis; glycine from L-serine: step 1/1.</text>
</comment>
<comment type="function">
    <text evidence="11">Catalyzes the reversible interconversion of serine and glycine with tetrahydrofolate (THF) serving as the one-carbon carrier. This reaction serves as the major source of one-carbon groups required for the biosynthesis of purines, thymidylate, methionine, and other important biomolecules. Also exhibits THF-independent aldolase activity toward beta-hydroxyamino acids, producing glycine and aldehydes, via a retro-aldol mechanism.</text>
</comment>
<dbReference type="InterPro" id="IPR001085">
    <property type="entry name" value="Ser_HO-MeTrfase"/>
</dbReference>
<keyword evidence="14" id="KW-0489">Methyltransferase</keyword>
<dbReference type="UniPathway" id="UPA00193"/>
<evidence type="ECO:0000313" key="15">
    <source>
        <dbReference type="Proteomes" id="UP000262917"/>
    </source>
</evidence>
<dbReference type="GO" id="GO:0008168">
    <property type="term" value="F:methyltransferase activity"/>
    <property type="evidence" value="ECO:0007669"/>
    <property type="project" value="UniProtKB-KW"/>
</dbReference>
<comment type="cofactor">
    <cofactor evidence="2 11 12">
        <name>pyridoxal 5'-phosphate</name>
        <dbReference type="ChEBI" id="CHEBI:597326"/>
    </cofactor>
</comment>
<keyword evidence="6 11" id="KW-0963">Cytoplasm</keyword>
<feature type="domain" description="Serine hydroxymethyltransferase-like" evidence="13">
    <location>
        <begin position="9"/>
        <end position="391"/>
    </location>
</feature>
<protein>
    <recommendedName>
        <fullName evidence="11">Serine hydroxymethyltransferase</fullName>
        <shortName evidence="11">SHMT</shortName>
        <shortName evidence="11">Serine methylase</shortName>
        <ecNumber evidence="11">2.1.2.1</ecNumber>
    </recommendedName>
</protein>
<dbReference type="GO" id="GO:0030170">
    <property type="term" value="F:pyridoxal phosphate binding"/>
    <property type="evidence" value="ECO:0007669"/>
    <property type="project" value="UniProtKB-UniRule"/>
</dbReference>
<evidence type="ECO:0000256" key="8">
    <source>
        <dbReference type="ARBA" id="ARBA00022605"/>
    </source>
</evidence>
<evidence type="ECO:0000256" key="4">
    <source>
        <dbReference type="ARBA" id="ARBA00006376"/>
    </source>
</evidence>
<evidence type="ECO:0000256" key="2">
    <source>
        <dbReference type="ARBA" id="ARBA00001933"/>
    </source>
</evidence>
<dbReference type="GO" id="GO:0035999">
    <property type="term" value="P:tetrahydrofolate interconversion"/>
    <property type="evidence" value="ECO:0007669"/>
    <property type="project" value="UniProtKB-UniRule"/>
</dbReference>
<dbReference type="OrthoDB" id="9803846at2"/>
<dbReference type="PANTHER" id="PTHR11680:SF50">
    <property type="entry name" value="SERINE HYDROXYMETHYLTRANSFERASE"/>
    <property type="match status" value="1"/>
</dbReference>
<comment type="subcellular location">
    <subcellularLocation>
        <location evidence="3 11">Cytoplasm</location>
    </subcellularLocation>
</comment>
<feature type="site" description="Plays an important role in substrate specificity" evidence="11">
    <location>
        <position position="228"/>
    </location>
</feature>
<reference evidence="14 15" key="1">
    <citation type="submission" date="2018-08" db="EMBL/GenBank/DDBJ databases">
        <title>Lysobacter weifangensis sp. nov., a new member of the family 'Xanthomonadaceae', isolated from soil in a farmland.</title>
        <authorList>
            <person name="Zhao H."/>
        </authorList>
    </citation>
    <scope>NUCLEOTIDE SEQUENCE [LARGE SCALE GENOMIC DNA]</scope>
    <source>
        <strain evidence="14 15">WF-2</strain>
    </source>
</reference>
<dbReference type="GO" id="GO:0019264">
    <property type="term" value="P:glycine biosynthetic process from serine"/>
    <property type="evidence" value="ECO:0007669"/>
    <property type="project" value="UniProtKB-UniRule"/>
</dbReference>
<keyword evidence="10 11" id="KW-0663">Pyridoxal phosphate</keyword>
<dbReference type="InterPro" id="IPR039429">
    <property type="entry name" value="SHMT-like_dom"/>
</dbReference>
<evidence type="ECO:0000256" key="6">
    <source>
        <dbReference type="ARBA" id="ARBA00022490"/>
    </source>
</evidence>
<evidence type="ECO:0000256" key="9">
    <source>
        <dbReference type="ARBA" id="ARBA00022679"/>
    </source>
</evidence>
<organism evidence="14 15">
    <name type="scientific">Cognatiluteimonas weifangensis</name>
    <dbReference type="NCBI Taxonomy" id="2303539"/>
    <lineage>
        <taxon>Bacteria</taxon>
        <taxon>Pseudomonadati</taxon>
        <taxon>Pseudomonadota</taxon>
        <taxon>Gammaproteobacteria</taxon>
        <taxon>Lysobacterales</taxon>
        <taxon>Lysobacteraceae</taxon>
        <taxon>Cognatiluteimonas</taxon>
    </lineage>
</organism>
<dbReference type="PANTHER" id="PTHR11680">
    <property type="entry name" value="SERINE HYDROXYMETHYLTRANSFERASE"/>
    <property type="match status" value="1"/>
</dbReference>
<dbReference type="PROSITE" id="PS00096">
    <property type="entry name" value="SHMT"/>
    <property type="match status" value="1"/>
</dbReference>
<dbReference type="Proteomes" id="UP000262917">
    <property type="component" value="Unassembled WGS sequence"/>
</dbReference>
<dbReference type="InterPro" id="IPR015422">
    <property type="entry name" value="PyrdxlP-dep_Trfase_small"/>
</dbReference>
<dbReference type="RefSeq" id="WP_117202574.1">
    <property type="nucleotide sequence ID" value="NZ_JBHTBK010000035.1"/>
</dbReference>
<dbReference type="NCBIfam" id="NF000586">
    <property type="entry name" value="PRK00011.1"/>
    <property type="match status" value="1"/>
</dbReference>
<evidence type="ECO:0000256" key="11">
    <source>
        <dbReference type="HAMAP-Rule" id="MF_00051"/>
    </source>
</evidence>
<dbReference type="InterPro" id="IPR019798">
    <property type="entry name" value="Ser_HO-MeTrfase_PLP_BS"/>
</dbReference>
<dbReference type="EMBL" id="QVPD01000006">
    <property type="protein sequence ID" value="RFP60514.1"/>
    <property type="molecule type" value="Genomic_DNA"/>
</dbReference>
<dbReference type="FunFam" id="3.40.640.10:FF:000001">
    <property type="entry name" value="Serine hydroxymethyltransferase"/>
    <property type="match status" value="1"/>
</dbReference>
<evidence type="ECO:0000313" key="14">
    <source>
        <dbReference type="EMBL" id="RFP60514.1"/>
    </source>
</evidence>
<evidence type="ECO:0000256" key="7">
    <source>
        <dbReference type="ARBA" id="ARBA00022563"/>
    </source>
</evidence>
<evidence type="ECO:0000256" key="1">
    <source>
        <dbReference type="ARBA" id="ARBA00001528"/>
    </source>
</evidence>
<comment type="pathway">
    <text evidence="11">One-carbon metabolism; tetrahydrofolate interconversion.</text>
</comment>
<dbReference type="FunFam" id="3.90.1150.10:FF:000003">
    <property type="entry name" value="Serine hydroxymethyltransferase"/>
    <property type="match status" value="1"/>
</dbReference>
<dbReference type="UniPathway" id="UPA00288">
    <property type="reaction ID" value="UER01023"/>
</dbReference>
<comment type="caution">
    <text evidence="11">Lacks conserved residue(s) required for the propagation of feature annotation.</text>
</comment>
<dbReference type="AlphaFoldDB" id="A0A372DM18"/>
<keyword evidence="15" id="KW-1185">Reference proteome</keyword>
<evidence type="ECO:0000256" key="5">
    <source>
        <dbReference type="ARBA" id="ARBA00011738"/>
    </source>
</evidence>
<dbReference type="SUPFAM" id="SSF53383">
    <property type="entry name" value="PLP-dependent transferases"/>
    <property type="match status" value="1"/>
</dbReference>
<keyword evidence="9 11" id="KW-0808">Transferase</keyword>
<comment type="catalytic activity">
    <reaction evidence="1 11">
        <text>(6R)-5,10-methylene-5,6,7,8-tetrahydrofolate + glycine + H2O = (6S)-5,6,7,8-tetrahydrofolate + L-serine</text>
        <dbReference type="Rhea" id="RHEA:15481"/>
        <dbReference type="ChEBI" id="CHEBI:15377"/>
        <dbReference type="ChEBI" id="CHEBI:15636"/>
        <dbReference type="ChEBI" id="CHEBI:33384"/>
        <dbReference type="ChEBI" id="CHEBI:57305"/>
        <dbReference type="ChEBI" id="CHEBI:57453"/>
        <dbReference type="EC" id="2.1.2.1"/>
    </reaction>
</comment>
<dbReference type="HAMAP" id="MF_00051">
    <property type="entry name" value="SHMT"/>
    <property type="match status" value="1"/>
</dbReference>